<dbReference type="InterPro" id="IPR000850">
    <property type="entry name" value="Adenylat/UMP-CMP_kin"/>
</dbReference>
<dbReference type="InterPro" id="IPR027417">
    <property type="entry name" value="P-loop_NTPase"/>
</dbReference>
<evidence type="ECO:0000256" key="3">
    <source>
        <dbReference type="ARBA" id="ARBA00022741"/>
    </source>
</evidence>
<dbReference type="CDD" id="cd01428">
    <property type="entry name" value="ADK"/>
    <property type="match status" value="1"/>
</dbReference>
<gene>
    <name evidence="6" type="primary">adk</name>
    <name evidence="10" type="ORF">SE18_18200</name>
</gene>
<evidence type="ECO:0000256" key="7">
    <source>
        <dbReference type="RuleBase" id="RU003330"/>
    </source>
</evidence>
<keyword evidence="6" id="KW-0479">Metal-binding</keyword>
<keyword evidence="2 6" id="KW-0545">Nucleotide biosynthesis</keyword>
<feature type="binding site" evidence="6">
    <location>
        <position position="153"/>
    </location>
    <ligand>
        <name>Zn(2+)</name>
        <dbReference type="ChEBI" id="CHEBI:29105"/>
        <note>structural</note>
    </ligand>
</feature>
<comment type="catalytic activity">
    <reaction evidence="6 8">
        <text>AMP + ATP = 2 ADP</text>
        <dbReference type="Rhea" id="RHEA:12973"/>
        <dbReference type="ChEBI" id="CHEBI:30616"/>
        <dbReference type="ChEBI" id="CHEBI:456215"/>
        <dbReference type="ChEBI" id="CHEBI:456216"/>
        <dbReference type="EC" id="2.7.4.3"/>
    </reaction>
</comment>
<dbReference type="STRING" id="70996.SE18_18200"/>
<dbReference type="PANTHER" id="PTHR23359">
    <property type="entry name" value="NUCLEOTIDE KINASE"/>
    <property type="match status" value="1"/>
</dbReference>
<keyword evidence="6" id="KW-0862">Zinc</keyword>
<keyword evidence="5 6" id="KW-0067">ATP-binding</keyword>
<dbReference type="GO" id="GO:0008270">
    <property type="term" value="F:zinc ion binding"/>
    <property type="evidence" value="ECO:0007669"/>
    <property type="project" value="UniProtKB-UniRule"/>
</dbReference>
<proteinExistence type="inferred from homology"/>
<dbReference type="PATRIC" id="fig|70996.4.peg.516"/>
<dbReference type="Gene3D" id="3.40.50.300">
    <property type="entry name" value="P-loop containing nucleotide triphosphate hydrolases"/>
    <property type="match status" value="1"/>
</dbReference>
<dbReference type="SUPFAM" id="SSF52540">
    <property type="entry name" value="P-loop containing nucleoside triphosphate hydrolases"/>
    <property type="match status" value="1"/>
</dbReference>
<comment type="subunit">
    <text evidence="6 8">Monomer.</text>
</comment>
<keyword evidence="11" id="KW-1185">Reference proteome</keyword>
<keyword evidence="1 6" id="KW-0808">Transferase</keyword>
<dbReference type="HAMAP" id="MF_00235">
    <property type="entry name" value="Adenylate_kinase_Adk"/>
    <property type="match status" value="1"/>
</dbReference>
<dbReference type="NCBIfam" id="NF001380">
    <property type="entry name" value="PRK00279.1-2"/>
    <property type="match status" value="1"/>
</dbReference>
<organism evidence="10 11">
    <name type="scientific">Herpetosiphon geysericola</name>
    <dbReference type="NCBI Taxonomy" id="70996"/>
    <lineage>
        <taxon>Bacteria</taxon>
        <taxon>Bacillati</taxon>
        <taxon>Chloroflexota</taxon>
        <taxon>Chloroflexia</taxon>
        <taxon>Herpetosiphonales</taxon>
        <taxon>Herpetosiphonaceae</taxon>
        <taxon>Herpetosiphon</taxon>
    </lineage>
</organism>
<dbReference type="NCBIfam" id="NF001381">
    <property type="entry name" value="PRK00279.1-3"/>
    <property type="match status" value="1"/>
</dbReference>
<dbReference type="Pfam" id="PF05191">
    <property type="entry name" value="ADK_lid"/>
    <property type="match status" value="1"/>
</dbReference>
<dbReference type="PROSITE" id="PS00113">
    <property type="entry name" value="ADENYLATE_KINASE"/>
    <property type="match status" value="1"/>
</dbReference>
<comment type="domain">
    <text evidence="6">Consists of three domains, a large central CORE domain and two small peripheral domains, NMPbind and LID, which undergo movements during catalysis. The LID domain closes over the site of phosphoryl transfer upon ATP binding. Assembling and dissambling the active center during each catalytic cycle provides an effective means to prevent ATP hydrolysis. Some bacteria have evolved a zinc-coordinating structure that stabilizes the LID domain.</text>
</comment>
<feature type="region of interest" description="LID" evidence="6">
    <location>
        <begin position="126"/>
        <end position="163"/>
    </location>
</feature>
<dbReference type="InterPro" id="IPR033690">
    <property type="entry name" value="Adenylat_kinase_CS"/>
</dbReference>
<feature type="binding site" evidence="6">
    <location>
        <position position="171"/>
    </location>
    <ligand>
        <name>AMP</name>
        <dbReference type="ChEBI" id="CHEBI:456215"/>
    </ligand>
</feature>
<dbReference type="InterPro" id="IPR006259">
    <property type="entry name" value="Adenyl_kin_sub"/>
</dbReference>
<comment type="caution">
    <text evidence="10">The sequence shown here is derived from an EMBL/GenBank/DDBJ whole genome shotgun (WGS) entry which is preliminary data.</text>
</comment>
<dbReference type="UniPathway" id="UPA00588">
    <property type="reaction ID" value="UER00649"/>
</dbReference>
<dbReference type="InterPro" id="IPR007862">
    <property type="entry name" value="Adenylate_kinase_lid-dom"/>
</dbReference>
<feature type="binding site" evidence="6">
    <location>
        <position position="130"/>
    </location>
    <ligand>
        <name>Zn(2+)</name>
        <dbReference type="ChEBI" id="CHEBI:29105"/>
        <note>structural</note>
    </ligand>
</feature>
<evidence type="ECO:0000256" key="1">
    <source>
        <dbReference type="ARBA" id="ARBA00022679"/>
    </source>
</evidence>
<dbReference type="GO" id="GO:0005524">
    <property type="term" value="F:ATP binding"/>
    <property type="evidence" value="ECO:0007669"/>
    <property type="project" value="UniProtKB-UniRule"/>
</dbReference>
<feature type="binding site" evidence="6">
    <location>
        <begin position="85"/>
        <end position="88"/>
    </location>
    <ligand>
        <name>AMP</name>
        <dbReference type="ChEBI" id="CHEBI:456215"/>
    </ligand>
</feature>
<dbReference type="NCBIfam" id="TIGR01351">
    <property type="entry name" value="adk"/>
    <property type="match status" value="1"/>
</dbReference>
<feature type="binding site" evidence="6">
    <location>
        <begin position="136"/>
        <end position="137"/>
    </location>
    <ligand>
        <name>ATP</name>
        <dbReference type="ChEBI" id="CHEBI:30616"/>
    </ligand>
</feature>
<evidence type="ECO:0000256" key="5">
    <source>
        <dbReference type="ARBA" id="ARBA00022840"/>
    </source>
</evidence>
<dbReference type="AlphaFoldDB" id="A0A0P6Y0W6"/>
<keyword evidence="3 6" id="KW-0547">Nucleotide-binding</keyword>
<evidence type="ECO:0000259" key="9">
    <source>
        <dbReference type="Pfam" id="PF05191"/>
    </source>
</evidence>
<comment type="pathway">
    <text evidence="6">Purine metabolism; AMP biosynthesis via salvage pathway; AMP from ADP: step 1/1.</text>
</comment>
<dbReference type="GO" id="GO:0005737">
    <property type="term" value="C:cytoplasm"/>
    <property type="evidence" value="ECO:0007669"/>
    <property type="project" value="UniProtKB-SubCell"/>
</dbReference>
<feature type="binding site" evidence="6">
    <location>
        <position position="31"/>
    </location>
    <ligand>
        <name>AMP</name>
        <dbReference type="ChEBI" id="CHEBI:456215"/>
    </ligand>
</feature>
<dbReference type="InterPro" id="IPR036193">
    <property type="entry name" value="ADK_active_lid_dom_sf"/>
</dbReference>
<dbReference type="OrthoDB" id="9805030at2"/>
<dbReference type="RefSeq" id="WP_054535868.1">
    <property type="nucleotide sequence ID" value="NZ_LGKP01000025.1"/>
</dbReference>
<dbReference type="EMBL" id="LGKP01000025">
    <property type="protein sequence ID" value="KPL85548.1"/>
    <property type="molecule type" value="Genomic_DNA"/>
</dbReference>
<evidence type="ECO:0000256" key="4">
    <source>
        <dbReference type="ARBA" id="ARBA00022777"/>
    </source>
</evidence>
<feature type="binding site" evidence="6">
    <location>
        <begin position="10"/>
        <end position="15"/>
    </location>
    <ligand>
        <name>ATP</name>
        <dbReference type="ChEBI" id="CHEBI:30616"/>
    </ligand>
</feature>
<comment type="similarity">
    <text evidence="6 7">Belongs to the adenylate kinase family.</text>
</comment>
<feature type="binding site" evidence="6">
    <location>
        <position position="160"/>
    </location>
    <ligand>
        <name>AMP</name>
        <dbReference type="ChEBI" id="CHEBI:456215"/>
    </ligand>
</feature>
<accession>A0A0P6Y0W6</accession>
<dbReference type="SUPFAM" id="SSF57774">
    <property type="entry name" value="Microbial and mitochondrial ADK, insert 'zinc finger' domain"/>
    <property type="match status" value="1"/>
</dbReference>
<protein>
    <recommendedName>
        <fullName evidence="6 8">Adenylate kinase</fullName>
        <shortName evidence="6">AK</shortName>
        <ecNumber evidence="6 8">2.7.4.3</ecNumber>
    </recommendedName>
    <alternativeName>
        <fullName evidence="6">ATP-AMP transphosphorylase</fullName>
    </alternativeName>
    <alternativeName>
        <fullName evidence="6">ATP:AMP phosphotransferase</fullName>
    </alternativeName>
    <alternativeName>
        <fullName evidence="6">Adenylate monophosphate kinase</fullName>
    </alternativeName>
</protein>
<comment type="subcellular location">
    <subcellularLocation>
        <location evidence="6 8">Cytoplasm</location>
    </subcellularLocation>
</comment>
<feature type="domain" description="Adenylate kinase active site lid" evidence="9">
    <location>
        <begin position="127"/>
        <end position="162"/>
    </location>
</feature>
<dbReference type="Proteomes" id="UP000050277">
    <property type="component" value="Unassembled WGS sequence"/>
</dbReference>
<dbReference type="GO" id="GO:0044209">
    <property type="term" value="P:AMP salvage"/>
    <property type="evidence" value="ECO:0007669"/>
    <property type="project" value="UniProtKB-UniRule"/>
</dbReference>
<evidence type="ECO:0000313" key="10">
    <source>
        <dbReference type="EMBL" id="KPL85548.1"/>
    </source>
</evidence>
<feature type="binding site" evidence="6">
    <location>
        <position position="133"/>
    </location>
    <ligand>
        <name>Zn(2+)</name>
        <dbReference type="ChEBI" id="CHEBI:29105"/>
        <note>structural</note>
    </ligand>
</feature>
<dbReference type="Pfam" id="PF00406">
    <property type="entry name" value="ADK"/>
    <property type="match status" value="1"/>
</dbReference>
<keyword evidence="4 6" id="KW-0418">Kinase</keyword>
<reference evidence="10 11" key="1">
    <citation type="submission" date="2015-07" db="EMBL/GenBank/DDBJ databases">
        <title>Whole genome sequence of Herpetosiphon geysericola DSM 7119.</title>
        <authorList>
            <person name="Hemp J."/>
            <person name="Ward L.M."/>
            <person name="Pace L.A."/>
            <person name="Fischer W.W."/>
        </authorList>
    </citation>
    <scope>NUCLEOTIDE SEQUENCE [LARGE SCALE GENOMIC DNA]</scope>
    <source>
        <strain evidence="10 11">DSM 7119</strain>
    </source>
</reference>
<dbReference type="EC" id="2.7.4.3" evidence="6 8"/>
<evidence type="ECO:0000256" key="8">
    <source>
        <dbReference type="RuleBase" id="RU003331"/>
    </source>
</evidence>
<feature type="binding site" evidence="6">
    <location>
        <position position="199"/>
    </location>
    <ligand>
        <name>ATP</name>
        <dbReference type="ChEBI" id="CHEBI:30616"/>
    </ligand>
</feature>
<name>A0A0P6Y0W6_9CHLR</name>
<feature type="binding site" evidence="6">
    <location>
        <position position="92"/>
    </location>
    <ligand>
        <name>AMP</name>
        <dbReference type="ChEBI" id="CHEBI:456215"/>
    </ligand>
</feature>
<keyword evidence="6" id="KW-0963">Cytoplasm</keyword>
<feature type="binding site" evidence="6">
    <location>
        <begin position="57"/>
        <end position="59"/>
    </location>
    <ligand>
        <name>AMP</name>
        <dbReference type="ChEBI" id="CHEBI:456215"/>
    </ligand>
</feature>
<comment type="function">
    <text evidence="6">Catalyzes the reversible transfer of the terminal phosphate group between ATP and AMP. Plays an important role in cellular energy homeostasis and in adenine nucleotide metabolism.</text>
</comment>
<evidence type="ECO:0000313" key="11">
    <source>
        <dbReference type="Proteomes" id="UP000050277"/>
    </source>
</evidence>
<feature type="region of interest" description="NMP" evidence="6">
    <location>
        <begin position="30"/>
        <end position="59"/>
    </location>
</feature>
<sequence>MNIILLGSPGAGKGTQATELEAATGMKHIASGDMFRAAVREGTPLGTLAQSYLDKGELVPDDVVIGMVLERVQQPDCANGVIFDGFPRTPQQAEALQAALAEHNDAINAVLLLHVDKDVLIQRVIGRWTCRKCQAVYNTYFRAPKVEGVCDLCDGDLYQRSDDNLETINHRLDVYAAQTSPLIAHYRTQGILHEINGLGEIDDITARMVQAIESAKPC</sequence>
<feature type="binding site" evidence="6">
    <location>
        <position position="127"/>
    </location>
    <ligand>
        <name>ATP</name>
        <dbReference type="ChEBI" id="CHEBI:30616"/>
    </ligand>
</feature>
<evidence type="ECO:0000256" key="6">
    <source>
        <dbReference type="HAMAP-Rule" id="MF_00235"/>
    </source>
</evidence>
<dbReference type="NCBIfam" id="NF011100">
    <property type="entry name" value="PRK14527.1"/>
    <property type="match status" value="1"/>
</dbReference>
<dbReference type="GO" id="GO:0004017">
    <property type="term" value="F:AMP kinase activity"/>
    <property type="evidence" value="ECO:0007669"/>
    <property type="project" value="UniProtKB-UniRule"/>
</dbReference>
<feature type="binding site" evidence="6">
    <location>
        <position position="36"/>
    </location>
    <ligand>
        <name>AMP</name>
        <dbReference type="ChEBI" id="CHEBI:456215"/>
    </ligand>
</feature>
<feature type="binding site" evidence="6">
    <location>
        <position position="150"/>
    </location>
    <ligand>
        <name>Zn(2+)</name>
        <dbReference type="ChEBI" id="CHEBI:29105"/>
        <note>structural</note>
    </ligand>
</feature>
<evidence type="ECO:0000256" key="2">
    <source>
        <dbReference type="ARBA" id="ARBA00022727"/>
    </source>
</evidence>
<dbReference type="FunFam" id="3.40.50.300:FF:000106">
    <property type="entry name" value="Adenylate kinase mitochondrial"/>
    <property type="match status" value="1"/>
</dbReference>
<dbReference type="PRINTS" id="PR00094">
    <property type="entry name" value="ADENYLTKNASE"/>
</dbReference>